<evidence type="ECO:0000313" key="2">
    <source>
        <dbReference type="EMBL" id="KAF7495202.1"/>
    </source>
</evidence>
<dbReference type="EnsemblMetazoa" id="SSS_4809s_mrna">
    <property type="protein sequence ID" value="KAF7495202.1"/>
    <property type="gene ID" value="SSS_4809"/>
</dbReference>
<dbReference type="AlphaFoldDB" id="A0A834RGK6"/>
<protein>
    <submittedName>
        <fullName evidence="2 3">Uncharacterized protein</fullName>
    </submittedName>
</protein>
<keyword evidence="1" id="KW-1133">Transmembrane helix</keyword>
<feature type="transmembrane region" description="Helical" evidence="1">
    <location>
        <begin position="267"/>
        <end position="286"/>
    </location>
</feature>
<reference evidence="3" key="3">
    <citation type="submission" date="2022-06" db="UniProtKB">
        <authorList>
            <consortium name="EnsemblMetazoa"/>
        </authorList>
    </citation>
    <scope>IDENTIFICATION</scope>
</reference>
<reference evidence="2" key="2">
    <citation type="submission" date="2020-01" db="EMBL/GenBank/DDBJ databases">
        <authorList>
            <person name="Korhonen P.K.K."/>
            <person name="Guangxu M.G."/>
            <person name="Wang T.W."/>
            <person name="Stroehlein A.J.S."/>
            <person name="Young N.D."/>
            <person name="Ang C.-S.A."/>
            <person name="Fernando D.W.F."/>
            <person name="Lu H.L."/>
            <person name="Taylor S.T."/>
            <person name="Ehtesham M.E.M."/>
            <person name="Najaraj S.H.N."/>
            <person name="Harsha G.H.G."/>
            <person name="Madugundu A.M."/>
            <person name="Renuse S.R."/>
            <person name="Holt D.H."/>
            <person name="Pandey A.P."/>
            <person name="Papenfuss A.P."/>
            <person name="Gasser R.B.G."/>
            <person name="Fischer K.F."/>
        </authorList>
    </citation>
    <scope>NUCLEOTIDE SEQUENCE</scope>
    <source>
        <strain evidence="2">SSS_KF_BRIS2020</strain>
    </source>
</reference>
<feature type="transmembrane region" description="Helical" evidence="1">
    <location>
        <begin position="344"/>
        <end position="365"/>
    </location>
</feature>
<feature type="transmembrane region" description="Helical" evidence="1">
    <location>
        <begin position="138"/>
        <end position="156"/>
    </location>
</feature>
<dbReference type="OrthoDB" id="6474893at2759"/>
<feature type="transmembrane region" description="Helical" evidence="1">
    <location>
        <begin position="233"/>
        <end position="261"/>
    </location>
</feature>
<evidence type="ECO:0000256" key="1">
    <source>
        <dbReference type="SAM" id="Phobius"/>
    </source>
</evidence>
<accession>A0A834RGK6</accession>
<dbReference type="EMBL" id="WVUK01000050">
    <property type="protein sequence ID" value="KAF7495202.1"/>
    <property type="molecule type" value="Genomic_DNA"/>
</dbReference>
<keyword evidence="1" id="KW-0812">Transmembrane</keyword>
<reference evidence="4" key="1">
    <citation type="journal article" date="2020" name="PLoS Negl. Trop. Dis.">
        <title>High-quality nuclear genome for Sarcoptes scabiei-A critical resource for a neglected parasite.</title>
        <authorList>
            <person name="Korhonen P.K."/>
            <person name="Gasser R.B."/>
            <person name="Ma G."/>
            <person name="Wang T."/>
            <person name="Stroehlein A.J."/>
            <person name="Young N.D."/>
            <person name="Ang C.S."/>
            <person name="Fernando D.D."/>
            <person name="Lu H.C."/>
            <person name="Taylor S."/>
            <person name="Reynolds S.L."/>
            <person name="Mofiz E."/>
            <person name="Najaraj S.H."/>
            <person name="Gowda H."/>
            <person name="Madugundu A."/>
            <person name="Renuse S."/>
            <person name="Holt D."/>
            <person name="Pandey A."/>
            <person name="Papenfuss A.T."/>
            <person name="Fischer K."/>
        </authorList>
    </citation>
    <scope>NUCLEOTIDE SEQUENCE [LARGE SCALE GENOMIC DNA]</scope>
</reference>
<proteinExistence type="predicted"/>
<feature type="transmembrane region" description="Helical" evidence="1">
    <location>
        <begin position="162"/>
        <end position="183"/>
    </location>
</feature>
<evidence type="ECO:0000313" key="3">
    <source>
        <dbReference type="EnsemblMetazoa" id="KAF7495202.1"/>
    </source>
</evidence>
<evidence type="ECO:0000313" key="4">
    <source>
        <dbReference type="Proteomes" id="UP000070412"/>
    </source>
</evidence>
<keyword evidence="1" id="KW-0472">Membrane</keyword>
<sequence length="366" mass="43507">MFNSTFQRNVMKPEEIESILNLYKYYGIKANHNRPITMWILFLIFWLDLSWSLYILSQRADTKNCLFIDVGCLALPETPLCLNLAWLNYRTILFTLFNYWFFSNQEWLRSVSEIYSELKAKNLLLETKKIRKKFHRPYWLSIGLAINYVVVYDSMAQNRSNYELIIVSLHIALPTYFLGFFFIENYLLNNVCIELLRQFTARFTKSLQLNRNDYDLIKTFYNLYLLIVEAKKFFYVFFILSATFLFCCCLCLYYCVVYSNLFGFNRLGIGIILITVIFYLVYISWFTGKIDQEAEKLSRSMYEIVNLRIFRQSNTVIDRKFIIELSKMMATLNRSMGVEIIGQSINATTIVKFITLFFSFGTLIFK</sequence>
<dbReference type="Proteomes" id="UP000070412">
    <property type="component" value="Unassembled WGS sequence"/>
</dbReference>
<name>A0A834RGK6_SARSC</name>
<gene>
    <name evidence="2" type="ORF">SSS_4809</name>
</gene>
<feature type="transmembrane region" description="Helical" evidence="1">
    <location>
        <begin position="36"/>
        <end position="56"/>
    </location>
</feature>
<organism evidence="2">
    <name type="scientific">Sarcoptes scabiei</name>
    <name type="common">Itch mite</name>
    <name type="synonym">Acarus scabiei</name>
    <dbReference type="NCBI Taxonomy" id="52283"/>
    <lineage>
        <taxon>Eukaryota</taxon>
        <taxon>Metazoa</taxon>
        <taxon>Ecdysozoa</taxon>
        <taxon>Arthropoda</taxon>
        <taxon>Chelicerata</taxon>
        <taxon>Arachnida</taxon>
        <taxon>Acari</taxon>
        <taxon>Acariformes</taxon>
        <taxon>Sarcoptiformes</taxon>
        <taxon>Astigmata</taxon>
        <taxon>Psoroptidia</taxon>
        <taxon>Sarcoptoidea</taxon>
        <taxon>Sarcoptidae</taxon>
        <taxon>Sarcoptinae</taxon>
        <taxon>Sarcoptes</taxon>
    </lineage>
</organism>
<keyword evidence="4" id="KW-1185">Reference proteome</keyword>